<keyword evidence="2" id="KW-1185">Reference proteome</keyword>
<organism evidence="2 3">
    <name type="scientific">Meloidogyne hapla</name>
    <name type="common">Root-knot nematode worm</name>
    <dbReference type="NCBI Taxonomy" id="6305"/>
    <lineage>
        <taxon>Eukaryota</taxon>
        <taxon>Metazoa</taxon>
        <taxon>Ecdysozoa</taxon>
        <taxon>Nematoda</taxon>
        <taxon>Chromadorea</taxon>
        <taxon>Rhabditida</taxon>
        <taxon>Tylenchina</taxon>
        <taxon>Tylenchomorpha</taxon>
        <taxon>Tylenchoidea</taxon>
        <taxon>Meloidogynidae</taxon>
        <taxon>Meloidogyninae</taxon>
        <taxon>Meloidogyne</taxon>
    </lineage>
</organism>
<accession>A0A1I8B5F8</accession>
<feature type="signal peptide" evidence="1">
    <location>
        <begin position="1"/>
        <end position="21"/>
    </location>
</feature>
<proteinExistence type="predicted"/>
<reference evidence="3" key="1">
    <citation type="submission" date="2016-11" db="UniProtKB">
        <authorList>
            <consortium name="WormBaseParasite"/>
        </authorList>
    </citation>
    <scope>IDENTIFICATION</scope>
</reference>
<dbReference type="WBParaSite" id="MhA1_Contig1461.frz3.gene1">
    <property type="protein sequence ID" value="MhA1_Contig1461.frz3.gene1"/>
    <property type="gene ID" value="MhA1_Contig1461.frz3.gene1"/>
</dbReference>
<protein>
    <submittedName>
        <fullName evidence="3">DUF19 domain-containing protein</fullName>
    </submittedName>
</protein>
<dbReference type="Proteomes" id="UP000095281">
    <property type="component" value="Unplaced"/>
</dbReference>
<keyword evidence="1" id="KW-0732">Signal</keyword>
<name>A0A1I8B5F8_MELHA</name>
<dbReference type="AlphaFoldDB" id="A0A1I8B5F8"/>
<evidence type="ECO:0000313" key="2">
    <source>
        <dbReference type="Proteomes" id="UP000095281"/>
    </source>
</evidence>
<sequence length="192" mass="21192">MNISIHISILLIFSILALVKARNASTNKITSVLKTRATILKLCNNTIQADKDYTKRCDIAVASAIYSVNSTCNLFFKLSKLAPIEDERCEEALSDSMSSFKSCKAFLGGARFACLCASNKECCMFTANTLIASVESYCEIFSSNVKNNTKEICNNTKQCESINNLEAKKARKSCYDTFGINVPEDSVPFKIL</sequence>
<feature type="chain" id="PRO_5009315463" evidence="1">
    <location>
        <begin position="22"/>
        <end position="192"/>
    </location>
</feature>
<evidence type="ECO:0000256" key="1">
    <source>
        <dbReference type="SAM" id="SignalP"/>
    </source>
</evidence>
<evidence type="ECO:0000313" key="3">
    <source>
        <dbReference type="WBParaSite" id="MhA1_Contig1461.frz3.gene1"/>
    </source>
</evidence>